<gene>
    <name evidence="3" type="ORF">TRFO_20234</name>
</gene>
<dbReference type="AlphaFoldDB" id="A0A1J4KHS4"/>
<feature type="coiled-coil region" evidence="1">
    <location>
        <begin position="626"/>
        <end position="716"/>
    </location>
</feature>
<reference evidence="3" key="1">
    <citation type="submission" date="2016-10" db="EMBL/GenBank/DDBJ databases">
        <authorList>
            <person name="Benchimol M."/>
            <person name="Almeida L.G."/>
            <person name="Vasconcelos A.T."/>
            <person name="Perreira-Neves A."/>
            <person name="Rosa I.A."/>
            <person name="Tasca T."/>
            <person name="Bogo M.R."/>
            <person name="de Souza W."/>
        </authorList>
    </citation>
    <scope>NUCLEOTIDE SEQUENCE [LARGE SCALE GENOMIC DNA]</scope>
    <source>
        <strain evidence="3">K</strain>
    </source>
</reference>
<proteinExistence type="predicted"/>
<feature type="coiled-coil region" evidence="1">
    <location>
        <begin position="769"/>
        <end position="796"/>
    </location>
</feature>
<evidence type="ECO:0000313" key="3">
    <source>
        <dbReference type="EMBL" id="OHT10480.1"/>
    </source>
</evidence>
<name>A0A1J4KHS4_9EUKA</name>
<evidence type="ECO:0000256" key="2">
    <source>
        <dbReference type="SAM" id="MobiDB-lite"/>
    </source>
</evidence>
<accession>A0A1J4KHS4</accession>
<organism evidence="3 4">
    <name type="scientific">Tritrichomonas foetus</name>
    <dbReference type="NCBI Taxonomy" id="1144522"/>
    <lineage>
        <taxon>Eukaryota</taxon>
        <taxon>Metamonada</taxon>
        <taxon>Parabasalia</taxon>
        <taxon>Tritrichomonadida</taxon>
        <taxon>Tritrichomonadidae</taxon>
        <taxon>Tritrichomonas</taxon>
    </lineage>
</organism>
<feature type="compositionally biased region" description="Polar residues" evidence="2">
    <location>
        <begin position="30"/>
        <end position="40"/>
    </location>
</feature>
<feature type="coiled-coil region" evidence="1">
    <location>
        <begin position="461"/>
        <end position="531"/>
    </location>
</feature>
<sequence>MNVKGTSNYLSHFFSSKQSKPKVVRISTPLANTPNLSPINSARKLHNSPSLSQSSLVNLYDDKNEKKDINDDQNSNLKNMNSYKEIVEKKNSKDNKPFLGSKAPSQTNFQKVEITNQLDNLQTLRSHIFKITDCVSTITTTNFSNIIIETNISHEMSSLYKKFKKFYDSASKYYGGLYEIMNQKAEDRKTNSLPIASLKANAFAFGDKWKEVIDIFKALEENGLTSLASYIALKFKSIHLTIISITTTNRRDTVHAEALLECGGKLRHLLLGINNSIQQLLLHTALHNLDPSLMNAYINDVKAFTRVYNEAHFREFPKSGCNSVDLAQFKSSVMSFFNDIIKGIRCAFDLKTQLNTIFTEVEEVQKSLQLTMKSLDLPQTIIRTVAKSKPKKKKEKQADTFEKIKHFVAGSENSIVVCSKVEEFIENMQWKLDLPLDDPNLDVWDRLKNLEESFFRKIELVQETEKDIAILKKNLTDQGKEMSNMIQEAQETNNRNKYIQKKLNERIDELNKMYEKALKEKQEAFATIEQKDKLIRELKESNCTKRNKEILDKVGRKMGELMNANEQNFEFHKDDEDIQNVEKMSVFVVEKRCQTCRAFLEMKKQSEEMLQNIIGVRKGETLIGAIERITKEVTSLRDIKAKLEQENESYADEIKKLKETLKKVLARSKLLQGRKIDHASADDISKLIEKALDDINDQHAKELAELEDKLRKEHNTMLRNISFEMDSLFHTDDYSSESPLKEIEKGQHDSPLITPRKIQDKSQKSKGIKDMISRKLKQVEKRLSQTESDLAFSNDLLKRVEKWMMKITHLSTNDLPIQDSLQMLMNAIEFRPNPLKSPLDKALKELGSIGSELLLMATRVDQFCERKTPNIPTSDPFQVLSYLSINFDSFINQVSNIKADNTSIIIENQTAEQSLRSICKVSARLLENEGMNFDEMNITQLAFQAQTFMDLISNPEDNKFFISIVDLNELTKKMRKTANIQSIVPFNYLPILTETFIRQNTTLAEAYKFEAPLATLFNSFDFKNSSYDPDSKDFSILREHIFQLHSIIVEMPESEMQQSLVHVLKYFVTISASLLSRIAFITHSASEPSSPSKPAEEPTRMFRTGFRKRFY</sequence>
<dbReference type="VEuPathDB" id="TrichDB:TRFO_20234"/>
<dbReference type="OrthoDB" id="10673977at2759"/>
<evidence type="ECO:0000313" key="4">
    <source>
        <dbReference type="Proteomes" id="UP000179807"/>
    </source>
</evidence>
<evidence type="ECO:0000256" key="1">
    <source>
        <dbReference type="SAM" id="Coils"/>
    </source>
</evidence>
<dbReference type="GeneID" id="94835984"/>
<keyword evidence="4" id="KW-1185">Reference proteome</keyword>
<dbReference type="Proteomes" id="UP000179807">
    <property type="component" value="Unassembled WGS sequence"/>
</dbReference>
<comment type="caution">
    <text evidence="3">The sequence shown here is derived from an EMBL/GenBank/DDBJ whole genome shotgun (WGS) entry which is preliminary data.</text>
</comment>
<protein>
    <submittedName>
        <fullName evidence="3">Uncharacterized protein</fullName>
    </submittedName>
</protein>
<dbReference type="EMBL" id="MLAK01000610">
    <property type="protein sequence ID" value="OHT10480.1"/>
    <property type="molecule type" value="Genomic_DNA"/>
</dbReference>
<dbReference type="RefSeq" id="XP_068363616.1">
    <property type="nucleotide sequence ID" value="XM_068501280.1"/>
</dbReference>
<feature type="region of interest" description="Disordered" evidence="2">
    <location>
        <begin position="30"/>
        <end position="54"/>
    </location>
</feature>
<keyword evidence="1" id="KW-0175">Coiled coil</keyword>